<dbReference type="Gene3D" id="2.70.70.10">
    <property type="entry name" value="Glucose Permease (Domain IIA)"/>
    <property type="match status" value="1"/>
</dbReference>
<dbReference type="GO" id="GO:0004222">
    <property type="term" value="F:metalloendopeptidase activity"/>
    <property type="evidence" value="ECO:0007669"/>
    <property type="project" value="TreeGrafter"/>
</dbReference>
<evidence type="ECO:0000313" key="2">
    <source>
        <dbReference type="EMBL" id="MBB5363978.1"/>
    </source>
</evidence>
<comment type="caution">
    <text evidence="2">The sequence shown here is derived from an EMBL/GenBank/DDBJ whole genome shotgun (WGS) entry which is preliminary data.</text>
</comment>
<dbReference type="SUPFAM" id="SSF51261">
    <property type="entry name" value="Duplicated hybrid motif"/>
    <property type="match status" value="1"/>
</dbReference>
<accession>A0A7W8JXV4</accession>
<keyword evidence="2" id="KW-0378">Hydrolase</keyword>
<dbReference type="RefSeq" id="WP_184133719.1">
    <property type="nucleotide sequence ID" value="NZ_JACHFL010000008.1"/>
</dbReference>
<proteinExistence type="predicted"/>
<keyword evidence="3" id="KW-1185">Reference proteome</keyword>
<dbReference type="PANTHER" id="PTHR21666">
    <property type="entry name" value="PEPTIDASE-RELATED"/>
    <property type="match status" value="1"/>
</dbReference>
<dbReference type="Pfam" id="PF01551">
    <property type="entry name" value="Peptidase_M23"/>
    <property type="match status" value="1"/>
</dbReference>
<dbReference type="AlphaFoldDB" id="A0A7W8JXV4"/>
<dbReference type="PANTHER" id="PTHR21666:SF270">
    <property type="entry name" value="MUREIN HYDROLASE ACTIVATOR ENVC"/>
    <property type="match status" value="1"/>
</dbReference>
<dbReference type="InterPro" id="IPR011055">
    <property type="entry name" value="Dup_hybrid_motif"/>
</dbReference>
<sequence length="235" mass="25733">MTSFYPVLNTPTTAYTVQAKCGFMDPLYYASEGSVHPACDFNAVTGGDTDLGDPVHATDTGIVVNIGWDSYIGGMIEIEHGDGSISGYWHCRDIHVKRGEAVQGGDLIGQIGKGGPRSGMKAHLHFYVKRSGVSLPISYWPSTHYKDRRVCEAFVTEHYHHPEEWLKARGAKRRIEDLQALRGNPTRTLVNGQDVTGRIVQFPAQGITVDARTAKTEIYINGLVPGNIPALPLLN</sequence>
<dbReference type="CDD" id="cd12797">
    <property type="entry name" value="M23_peptidase"/>
    <property type="match status" value="1"/>
</dbReference>
<dbReference type="InterPro" id="IPR016047">
    <property type="entry name" value="M23ase_b-sheet_dom"/>
</dbReference>
<gene>
    <name evidence="2" type="ORF">HNQ08_003085</name>
</gene>
<name>A0A7W8JXV4_9DEIO</name>
<evidence type="ECO:0000259" key="1">
    <source>
        <dbReference type="Pfam" id="PF01551"/>
    </source>
</evidence>
<protein>
    <submittedName>
        <fullName evidence="2">Murein DD-endopeptidase MepM/ murein hydrolase activator NlpD</fullName>
    </submittedName>
</protein>
<dbReference type="Proteomes" id="UP000552709">
    <property type="component" value="Unassembled WGS sequence"/>
</dbReference>
<organism evidence="2 3">
    <name type="scientific">Deinococcus humi</name>
    <dbReference type="NCBI Taxonomy" id="662880"/>
    <lineage>
        <taxon>Bacteria</taxon>
        <taxon>Thermotogati</taxon>
        <taxon>Deinococcota</taxon>
        <taxon>Deinococci</taxon>
        <taxon>Deinococcales</taxon>
        <taxon>Deinococcaceae</taxon>
        <taxon>Deinococcus</taxon>
    </lineage>
</organism>
<reference evidence="2 3" key="1">
    <citation type="submission" date="2020-08" db="EMBL/GenBank/DDBJ databases">
        <title>Genomic Encyclopedia of Type Strains, Phase IV (KMG-IV): sequencing the most valuable type-strain genomes for metagenomic binning, comparative biology and taxonomic classification.</title>
        <authorList>
            <person name="Goeker M."/>
        </authorList>
    </citation>
    <scope>NUCLEOTIDE SEQUENCE [LARGE SCALE GENOMIC DNA]</scope>
    <source>
        <strain evidence="2 3">DSM 27939</strain>
    </source>
</reference>
<dbReference type="InterPro" id="IPR050570">
    <property type="entry name" value="Cell_wall_metabolism_enzyme"/>
</dbReference>
<dbReference type="EMBL" id="JACHFL010000008">
    <property type="protein sequence ID" value="MBB5363978.1"/>
    <property type="molecule type" value="Genomic_DNA"/>
</dbReference>
<evidence type="ECO:0000313" key="3">
    <source>
        <dbReference type="Proteomes" id="UP000552709"/>
    </source>
</evidence>
<feature type="domain" description="M23ase beta-sheet core" evidence="1">
    <location>
        <begin position="50"/>
        <end position="133"/>
    </location>
</feature>